<keyword evidence="4" id="KW-1185">Reference proteome</keyword>
<sequence precursor="true">MNRLFSILLIPLFVLGQALPHSHAGSGMVEQDDHAGRPHVHLSSGHSHDQGHQDGDEHGHDHQDDKASDDSPRTGVLSVPVNHDSDAIYVGQSNITLGRASAVSQLNFANICTFVEVFTDRPDRRSLLGSNQMPDRSAGLPIYLLVASLRL</sequence>
<proteinExistence type="predicted"/>
<comment type="caution">
    <text evidence="3">The sequence shown here is derived from an EMBL/GenBank/DDBJ whole genome shotgun (WGS) entry which is preliminary data.</text>
</comment>
<dbReference type="EMBL" id="SJPM01000004">
    <property type="protein sequence ID" value="TWT97254.1"/>
    <property type="molecule type" value="Genomic_DNA"/>
</dbReference>
<evidence type="ECO:0000313" key="4">
    <source>
        <dbReference type="Proteomes" id="UP000316213"/>
    </source>
</evidence>
<feature type="compositionally biased region" description="Basic and acidic residues" evidence="1">
    <location>
        <begin position="46"/>
        <end position="72"/>
    </location>
</feature>
<dbReference type="OrthoDB" id="278458at2"/>
<organism evidence="3 4">
    <name type="scientific">Neorhodopirellula pilleata</name>
    <dbReference type="NCBI Taxonomy" id="2714738"/>
    <lineage>
        <taxon>Bacteria</taxon>
        <taxon>Pseudomonadati</taxon>
        <taxon>Planctomycetota</taxon>
        <taxon>Planctomycetia</taxon>
        <taxon>Pirellulales</taxon>
        <taxon>Pirellulaceae</taxon>
        <taxon>Neorhodopirellula</taxon>
    </lineage>
</organism>
<protein>
    <submittedName>
        <fullName evidence="3">Uncharacterized protein</fullName>
    </submittedName>
</protein>
<dbReference type="Proteomes" id="UP000316213">
    <property type="component" value="Unassembled WGS sequence"/>
</dbReference>
<dbReference type="RefSeq" id="WP_146577876.1">
    <property type="nucleotide sequence ID" value="NZ_SJPM01000004.1"/>
</dbReference>
<dbReference type="AlphaFoldDB" id="A0A5C6AB62"/>
<gene>
    <name evidence="3" type="ORF">Pla100_24040</name>
</gene>
<keyword evidence="2" id="KW-0732">Signal</keyword>
<feature type="chain" id="PRO_5022741128" evidence="2">
    <location>
        <begin position="25"/>
        <end position="151"/>
    </location>
</feature>
<feature type="signal peptide" evidence="2">
    <location>
        <begin position="1"/>
        <end position="24"/>
    </location>
</feature>
<evidence type="ECO:0000256" key="1">
    <source>
        <dbReference type="SAM" id="MobiDB-lite"/>
    </source>
</evidence>
<name>A0A5C6AB62_9BACT</name>
<accession>A0A5C6AB62</accession>
<evidence type="ECO:0000313" key="3">
    <source>
        <dbReference type="EMBL" id="TWT97254.1"/>
    </source>
</evidence>
<reference evidence="3 4" key="1">
    <citation type="submission" date="2019-02" db="EMBL/GenBank/DDBJ databases">
        <title>Deep-cultivation of Planctomycetes and their phenomic and genomic characterization uncovers novel biology.</title>
        <authorList>
            <person name="Wiegand S."/>
            <person name="Jogler M."/>
            <person name="Boedeker C."/>
            <person name="Pinto D."/>
            <person name="Vollmers J."/>
            <person name="Rivas-Marin E."/>
            <person name="Kohn T."/>
            <person name="Peeters S.H."/>
            <person name="Heuer A."/>
            <person name="Rast P."/>
            <person name="Oberbeckmann S."/>
            <person name="Bunk B."/>
            <person name="Jeske O."/>
            <person name="Meyerdierks A."/>
            <person name="Storesund J.E."/>
            <person name="Kallscheuer N."/>
            <person name="Luecker S."/>
            <person name="Lage O.M."/>
            <person name="Pohl T."/>
            <person name="Merkel B.J."/>
            <person name="Hornburger P."/>
            <person name="Mueller R.-W."/>
            <person name="Bruemmer F."/>
            <person name="Labrenz M."/>
            <person name="Spormann A.M."/>
            <person name="Op Den Camp H."/>
            <person name="Overmann J."/>
            <person name="Amann R."/>
            <person name="Jetten M.S.M."/>
            <person name="Mascher T."/>
            <person name="Medema M.H."/>
            <person name="Devos D.P."/>
            <person name="Kaster A.-K."/>
            <person name="Ovreas L."/>
            <person name="Rohde M."/>
            <person name="Galperin M.Y."/>
            <person name="Jogler C."/>
        </authorList>
    </citation>
    <scope>NUCLEOTIDE SEQUENCE [LARGE SCALE GENOMIC DNA]</scope>
    <source>
        <strain evidence="3 4">Pla100</strain>
    </source>
</reference>
<evidence type="ECO:0000256" key="2">
    <source>
        <dbReference type="SAM" id="SignalP"/>
    </source>
</evidence>
<feature type="region of interest" description="Disordered" evidence="1">
    <location>
        <begin position="23"/>
        <end position="75"/>
    </location>
</feature>